<comment type="caution">
    <text evidence="2">The sequence shown here is derived from an EMBL/GenBank/DDBJ whole genome shotgun (WGS) entry which is preliminary data.</text>
</comment>
<protein>
    <submittedName>
        <fullName evidence="2">Uncharacterized protein</fullName>
    </submittedName>
</protein>
<organism evidence="2 3">
    <name type="scientific">Blattamonas nauphoetae</name>
    <dbReference type="NCBI Taxonomy" id="2049346"/>
    <lineage>
        <taxon>Eukaryota</taxon>
        <taxon>Metamonada</taxon>
        <taxon>Preaxostyla</taxon>
        <taxon>Oxymonadida</taxon>
        <taxon>Blattamonas</taxon>
    </lineage>
</organism>
<feature type="chain" id="PRO_5046815101" evidence="1">
    <location>
        <begin position="19"/>
        <end position="469"/>
    </location>
</feature>
<proteinExistence type="predicted"/>
<accession>A0ABQ9WSV4</accession>
<evidence type="ECO:0000313" key="3">
    <source>
        <dbReference type="Proteomes" id="UP001281761"/>
    </source>
</evidence>
<evidence type="ECO:0000256" key="1">
    <source>
        <dbReference type="SAM" id="SignalP"/>
    </source>
</evidence>
<dbReference type="EMBL" id="JARBJD010000410">
    <property type="protein sequence ID" value="KAK2942408.1"/>
    <property type="molecule type" value="Genomic_DNA"/>
</dbReference>
<evidence type="ECO:0000313" key="2">
    <source>
        <dbReference type="EMBL" id="KAK2942408.1"/>
    </source>
</evidence>
<sequence length="469" mass="50680">MISFISIVLCQISHSVNLQGVIDEYSGNSNTYVLSEEVYDGVNIALKSSPMHFVGHMQSVLVQPETASHSLFAVLSDSHRLENASLSMNKADSFVTISYDSSFDFVKCVWMDNVIASPIAIVAGGTVGFTNFDMESTTVEVPLVDSSTDGSTVRVKASSFKNMQVTSSTPMLCTTLTKTVEISASSFKDISYFPVLSNEEAEGEEPTKQINEIVTVNISSSSFKNCEAALDFSIVPALTAQSLKISSSSFKECGLVQAVPEYVAKEAQHIQISASSFKNQHVDLEGKAGFLTFDSEQGVLEIKSSSFNSFSSSSSSGVIVFKKGSKLQLKWASFSEVDSFGNSSSCVSIETIPETLILNNTWFSKCTSSGKAGAIVFGLPNDTAHPSSANSNTIASTSLYDNWFEENSGSNASDIFVDDTALALFDAASFEEMSSYSQSPQVLDASGVSYELPINYKRLLKQHAWTVRW</sequence>
<feature type="signal peptide" evidence="1">
    <location>
        <begin position="1"/>
        <end position="18"/>
    </location>
</feature>
<gene>
    <name evidence="2" type="ORF">BLNAU_22675</name>
</gene>
<name>A0ABQ9WSV4_9EUKA</name>
<keyword evidence="1" id="KW-0732">Signal</keyword>
<reference evidence="2 3" key="1">
    <citation type="journal article" date="2022" name="bioRxiv">
        <title>Genomics of Preaxostyla Flagellates Illuminates Evolutionary Transitions and the Path Towards Mitochondrial Loss.</title>
        <authorList>
            <person name="Novak L.V.F."/>
            <person name="Treitli S.C."/>
            <person name="Pyrih J."/>
            <person name="Halakuc P."/>
            <person name="Pipaliya S.V."/>
            <person name="Vacek V."/>
            <person name="Brzon O."/>
            <person name="Soukal P."/>
            <person name="Eme L."/>
            <person name="Dacks J.B."/>
            <person name="Karnkowska A."/>
            <person name="Elias M."/>
            <person name="Hampl V."/>
        </authorList>
    </citation>
    <scope>NUCLEOTIDE SEQUENCE [LARGE SCALE GENOMIC DNA]</scope>
    <source>
        <strain evidence="2">NAU3</strain>
        <tissue evidence="2">Gut</tissue>
    </source>
</reference>
<keyword evidence="3" id="KW-1185">Reference proteome</keyword>
<dbReference type="Proteomes" id="UP001281761">
    <property type="component" value="Unassembled WGS sequence"/>
</dbReference>